<organism evidence="2 3">
    <name type="scientific">Sus scrofa</name>
    <name type="common">Pig</name>
    <dbReference type="NCBI Taxonomy" id="9823"/>
    <lineage>
        <taxon>Eukaryota</taxon>
        <taxon>Metazoa</taxon>
        <taxon>Chordata</taxon>
        <taxon>Craniata</taxon>
        <taxon>Vertebrata</taxon>
        <taxon>Euteleostomi</taxon>
        <taxon>Mammalia</taxon>
        <taxon>Eutheria</taxon>
        <taxon>Laurasiatheria</taxon>
        <taxon>Artiodactyla</taxon>
        <taxon>Suina</taxon>
        <taxon>Suidae</taxon>
        <taxon>Sus</taxon>
    </lineage>
</organism>
<proteinExistence type="predicted"/>
<reference evidence="2" key="2">
    <citation type="submission" date="2025-08" db="UniProtKB">
        <authorList>
            <consortium name="Ensembl"/>
        </authorList>
    </citation>
    <scope>IDENTIFICATION</scope>
</reference>
<reference evidence="2 3" key="1">
    <citation type="submission" date="2017-08" db="EMBL/GenBank/DDBJ databases">
        <title>USMARCv1.0.</title>
        <authorList>
            <person name="Hannum G.I."/>
            <person name="Koren S."/>
            <person name="Schroeder S.G."/>
            <person name="Chin S.C."/>
            <person name="Nonneman D.J."/>
            <person name="Becker S.A."/>
            <person name="Rosen B.D."/>
            <person name="Bickhart D.M."/>
            <person name="Putnam N.H."/>
            <person name="Green R.E."/>
            <person name="Tuggle C.K."/>
            <person name="Liu H."/>
            <person name="Rohrer G.A."/>
            <person name="Warr A."/>
            <person name="Hall R."/>
            <person name="Kim K."/>
            <person name="Hume D.A."/>
            <person name="Talbot R."/>
            <person name="Chow W."/>
            <person name="Howe K."/>
            <person name="Schwartz A.S."/>
            <person name="Watson M."/>
            <person name="Archibald A.L."/>
            <person name="Phillippy A.M."/>
            <person name="Smith T.P.L."/>
        </authorList>
    </citation>
    <scope>NUCLEOTIDE SEQUENCE [LARGE SCALE GENOMIC DNA]</scope>
</reference>
<protein>
    <submittedName>
        <fullName evidence="2">Uncharacterized protein</fullName>
    </submittedName>
</protein>
<evidence type="ECO:0000313" key="2">
    <source>
        <dbReference type="Ensembl" id="ENSSSCP00070044105.1"/>
    </source>
</evidence>
<feature type="region of interest" description="Disordered" evidence="1">
    <location>
        <begin position="1"/>
        <end position="60"/>
    </location>
</feature>
<name>A0A4X1VKT1_PIG</name>
<feature type="region of interest" description="Disordered" evidence="1">
    <location>
        <begin position="125"/>
        <end position="148"/>
    </location>
</feature>
<feature type="region of interest" description="Disordered" evidence="1">
    <location>
        <begin position="248"/>
        <end position="284"/>
    </location>
</feature>
<sequence>MLNGRRYGQVAKPTRSSYPQKTEDADNPLSEKAAQVKDGHRTSQVLLQGRRTHGRQVDSGLREANVRTTARERLAPVRTAVATKTSSDKNWQRCGAAPASPAEAKRAQYCHCGPCVEVLQNSGHETTVQSRKKEKRLSGGVHGTTSTKGCFVPPSPALVGALRLPGAHGLPSSYCRQNAGALPAPGSCGQCNHIPNGTPGIGTRKGALVMRKDRTLHDLQPQGRRFKTCGSEGVRHCTGLWSSDGLSRMTVPPARGSSWPSDHRPKDFAPHGPRMQGSPMSTTL</sequence>
<evidence type="ECO:0000313" key="3">
    <source>
        <dbReference type="Proteomes" id="UP000314985"/>
    </source>
</evidence>
<dbReference type="Ensembl" id="ENSSSCT00070052130.1">
    <property type="protein sequence ID" value="ENSSSCP00070044105.1"/>
    <property type="gene ID" value="ENSSSCG00070026043.1"/>
</dbReference>
<dbReference type="AlphaFoldDB" id="A0A4X1VKT1"/>
<accession>A0A4X1VKT1</accession>
<evidence type="ECO:0000256" key="1">
    <source>
        <dbReference type="SAM" id="MobiDB-lite"/>
    </source>
</evidence>
<dbReference type="Proteomes" id="UP000314985">
    <property type="component" value="Chromosome 3"/>
</dbReference>